<organism evidence="1 2">
    <name type="scientific">Novosphingobium olei</name>
    <dbReference type="NCBI Taxonomy" id="2728851"/>
    <lineage>
        <taxon>Bacteria</taxon>
        <taxon>Pseudomonadati</taxon>
        <taxon>Pseudomonadota</taxon>
        <taxon>Alphaproteobacteria</taxon>
        <taxon>Sphingomonadales</taxon>
        <taxon>Sphingomonadaceae</taxon>
        <taxon>Novosphingobium</taxon>
    </lineage>
</organism>
<dbReference type="Proteomes" id="UP000583556">
    <property type="component" value="Unassembled WGS sequence"/>
</dbReference>
<protein>
    <submittedName>
        <fullName evidence="1">DUF736 domain-containing protein</fullName>
    </submittedName>
</protein>
<dbReference type="Pfam" id="PF05284">
    <property type="entry name" value="DUF736"/>
    <property type="match status" value="1"/>
</dbReference>
<dbReference type="EMBL" id="JABBGM010000015">
    <property type="protein sequence ID" value="NML96019.1"/>
    <property type="molecule type" value="Genomic_DNA"/>
</dbReference>
<sequence length="148" mass="16074">MNIGTIQCNDQGRLSGSLATVMVAMRFALREVASANEKAPRFEILTRNTGGAFVQVGALWERASNETGECFLQGRIDDPSMPRPLPISAFKQADGSYNVVWSRPRARLRAAPLPPPQRPDAALFTLPRPLGMACPFGGDLALQEQCTC</sequence>
<dbReference type="InterPro" id="IPR007948">
    <property type="entry name" value="DUF736"/>
</dbReference>
<name>A0A7Y0BT06_9SPHN</name>
<evidence type="ECO:0000313" key="1">
    <source>
        <dbReference type="EMBL" id="NML96019.1"/>
    </source>
</evidence>
<keyword evidence="2" id="KW-1185">Reference proteome</keyword>
<comment type="caution">
    <text evidence="1">The sequence shown here is derived from an EMBL/GenBank/DDBJ whole genome shotgun (WGS) entry which is preliminary data.</text>
</comment>
<gene>
    <name evidence="1" type="ORF">HHL27_20330</name>
</gene>
<accession>A0A7Y0BT06</accession>
<dbReference type="AlphaFoldDB" id="A0A7Y0BT06"/>
<reference evidence="1 2" key="1">
    <citation type="submission" date="2020-04" db="EMBL/GenBank/DDBJ databases">
        <title>Novosphingobium sp. TW-4 isolated from soil.</title>
        <authorList>
            <person name="Dahal R.H."/>
            <person name="Chaudhary D.K."/>
        </authorList>
    </citation>
    <scope>NUCLEOTIDE SEQUENCE [LARGE SCALE GENOMIC DNA]</scope>
    <source>
        <strain evidence="1 2">TW-4</strain>
    </source>
</reference>
<dbReference type="RefSeq" id="WP_169495221.1">
    <property type="nucleotide sequence ID" value="NZ_JABBGM010000015.1"/>
</dbReference>
<evidence type="ECO:0000313" key="2">
    <source>
        <dbReference type="Proteomes" id="UP000583556"/>
    </source>
</evidence>
<proteinExistence type="predicted"/>